<reference evidence="2 3" key="1">
    <citation type="submission" date="2018-08" db="EMBL/GenBank/DDBJ databases">
        <title>A genome reference for cultivated species of the human gut microbiota.</title>
        <authorList>
            <person name="Zou Y."/>
            <person name="Xue W."/>
            <person name="Luo G."/>
        </authorList>
    </citation>
    <scope>NUCLEOTIDE SEQUENCE [LARGE SCALE GENOMIC DNA]</scope>
    <source>
        <strain evidence="2 3">AF39-4</strain>
    </source>
</reference>
<evidence type="ECO:0000313" key="3">
    <source>
        <dbReference type="Proteomes" id="UP000284267"/>
    </source>
</evidence>
<gene>
    <name evidence="2" type="ORF">DW040_02325</name>
</gene>
<evidence type="ECO:0000256" key="1">
    <source>
        <dbReference type="SAM" id="Coils"/>
    </source>
</evidence>
<dbReference type="AlphaFoldDB" id="A0A415HVA2"/>
<name>A0A415HVA2_9FIRM</name>
<feature type="coiled-coil region" evidence="1">
    <location>
        <begin position="173"/>
        <end position="208"/>
    </location>
</feature>
<dbReference type="Proteomes" id="UP000284267">
    <property type="component" value="Unassembled WGS sequence"/>
</dbReference>
<comment type="caution">
    <text evidence="2">The sequence shown here is derived from an EMBL/GenBank/DDBJ whole genome shotgun (WGS) entry which is preliminary data.</text>
</comment>
<organism evidence="2 3">
    <name type="scientific">Blautia obeum</name>
    <dbReference type="NCBI Taxonomy" id="40520"/>
    <lineage>
        <taxon>Bacteria</taxon>
        <taxon>Bacillati</taxon>
        <taxon>Bacillota</taxon>
        <taxon>Clostridia</taxon>
        <taxon>Lachnospirales</taxon>
        <taxon>Lachnospiraceae</taxon>
        <taxon>Blautia</taxon>
    </lineage>
</organism>
<proteinExistence type="predicted"/>
<dbReference type="EMBL" id="QROE01000001">
    <property type="protein sequence ID" value="RHK98165.1"/>
    <property type="molecule type" value="Genomic_DNA"/>
</dbReference>
<dbReference type="RefSeq" id="WP_118367422.1">
    <property type="nucleotide sequence ID" value="NZ_CABJDZ010000001.1"/>
</dbReference>
<keyword evidence="1" id="KW-0175">Coiled coil</keyword>
<sequence length="220" mass="25341">MKKENLRIKENITIQDKINVIESIVEDYFRGGKYTPYFAPISKIVSIATYFIEGYELEDGDNLYTICMTDNDMKRLIETFVGKYAVNNDIMTEVNSYVEDKVDFMKSYIIHENPDLSTIVGAANVIIESLANFANMNVELMSPENLKSVMTVVQKLKDSNLPITKEMITDIVRDAAAFNLDDATKEIMDAKNKEIRDLKEENRNLRKFEMLYNSRNVSNK</sequence>
<accession>A0A415HVA2</accession>
<evidence type="ECO:0000313" key="2">
    <source>
        <dbReference type="EMBL" id="RHK98165.1"/>
    </source>
</evidence>
<protein>
    <submittedName>
        <fullName evidence="2">Uncharacterized protein</fullName>
    </submittedName>
</protein>